<dbReference type="Proteomes" id="UP000253426">
    <property type="component" value="Unassembled WGS sequence"/>
</dbReference>
<name>A0A366H436_9BACT</name>
<proteinExistence type="predicted"/>
<evidence type="ECO:0000313" key="1">
    <source>
        <dbReference type="EMBL" id="RBP36346.1"/>
    </source>
</evidence>
<dbReference type="OrthoDB" id="9796845at2"/>
<evidence type="ECO:0008006" key="3">
    <source>
        <dbReference type="Google" id="ProtNLM"/>
    </source>
</evidence>
<dbReference type="RefSeq" id="WP_113961939.1">
    <property type="nucleotide sequence ID" value="NZ_QNRR01000017.1"/>
</dbReference>
<comment type="caution">
    <text evidence="1">The sequence shown here is derived from an EMBL/GenBank/DDBJ whole genome shotgun (WGS) entry which is preliminary data.</text>
</comment>
<dbReference type="EMBL" id="QNRR01000017">
    <property type="protein sequence ID" value="RBP36346.1"/>
    <property type="molecule type" value="Genomic_DNA"/>
</dbReference>
<gene>
    <name evidence="1" type="ORF">DES53_11757</name>
</gene>
<dbReference type="PANTHER" id="PTHR34817:SF2">
    <property type="entry name" value="NUCLEOTIDYLTRANSFERASE"/>
    <property type="match status" value="1"/>
</dbReference>
<evidence type="ECO:0000313" key="2">
    <source>
        <dbReference type="Proteomes" id="UP000253426"/>
    </source>
</evidence>
<dbReference type="PANTHER" id="PTHR34817">
    <property type="entry name" value="NUCLEOTIDYLTRANSFERASE"/>
    <property type="match status" value="1"/>
</dbReference>
<accession>A0A366H436</accession>
<dbReference type="AlphaFoldDB" id="A0A366H436"/>
<organism evidence="1 2">
    <name type="scientific">Roseimicrobium gellanilyticum</name>
    <dbReference type="NCBI Taxonomy" id="748857"/>
    <lineage>
        <taxon>Bacteria</taxon>
        <taxon>Pseudomonadati</taxon>
        <taxon>Verrucomicrobiota</taxon>
        <taxon>Verrucomicrobiia</taxon>
        <taxon>Verrucomicrobiales</taxon>
        <taxon>Verrucomicrobiaceae</taxon>
        <taxon>Roseimicrobium</taxon>
    </lineage>
</organism>
<dbReference type="InterPro" id="IPR018775">
    <property type="entry name" value="RlaP"/>
</dbReference>
<sequence length="260" mass="30566">MFDSHVFQRVRKTLSNLETERGLRVLYACESGSRAWGFASRDSDYDVRFLYVHSRDWYLSLDQGRDVVELPLSDELDVSGWELRKALKLLRKSNPPLLEWLKSPVVYHRDPMFATEFSTLAEEFYSPRRCFAHYLHMAFGNWRHYLEGRERVSLKKYLYVFRPLLACRWLERKLGQVPMLFSELVEATLEEAEVRQALDALVQRKQAGDELDEAAPDEVLSRFVREELTRLDALKEPQDSAGDVEELNRFFRRYALAGMS</sequence>
<protein>
    <recommendedName>
        <fullName evidence="3">Nucleotidyltransferase</fullName>
    </recommendedName>
</protein>
<keyword evidence="2" id="KW-1185">Reference proteome</keyword>
<dbReference type="Pfam" id="PF10127">
    <property type="entry name" value="RlaP"/>
    <property type="match status" value="1"/>
</dbReference>
<reference evidence="1 2" key="1">
    <citation type="submission" date="2018-06" db="EMBL/GenBank/DDBJ databases">
        <title>Genomic Encyclopedia of Type Strains, Phase IV (KMG-IV): sequencing the most valuable type-strain genomes for metagenomic binning, comparative biology and taxonomic classification.</title>
        <authorList>
            <person name="Goeker M."/>
        </authorList>
    </citation>
    <scope>NUCLEOTIDE SEQUENCE [LARGE SCALE GENOMIC DNA]</scope>
    <source>
        <strain evidence="1 2">DSM 25532</strain>
    </source>
</reference>